<comment type="function">
    <text evidence="5">Phosphodiesterase responsible for the U6 snRNA 3' end processing. Acts as an exoribonuclease (RNase) responsible for trimming the poly(U) tract of the last nucleotides in the pre-U6 snRNA molecule, leading to the formation of mature U6 snRNA.</text>
</comment>
<dbReference type="InterPro" id="IPR027521">
    <property type="entry name" value="Usb1"/>
</dbReference>
<reference evidence="7 8" key="1">
    <citation type="journal article" date="2016" name="PLoS Pathog.">
        <title>Biosynthesis of antibiotic leucinostatins in bio-control fungus Purpureocillium lilacinum and their inhibition on phytophthora revealed by genome mining.</title>
        <authorList>
            <person name="Wang G."/>
            <person name="Liu Z."/>
            <person name="Lin R."/>
            <person name="Li E."/>
            <person name="Mao Z."/>
            <person name="Ling J."/>
            <person name="Yang Y."/>
            <person name="Yin W.B."/>
            <person name="Xie B."/>
        </authorList>
    </citation>
    <scope>NUCLEOTIDE SEQUENCE [LARGE SCALE GENOMIC DNA]</scope>
    <source>
        <strain evidence="7">170</strain>
    </source>
</reference>
<keyword evidence="1 5" id="KW-0540">Nuclease</keyword>
<dbReference type="OrthoDB" id="49151at2759"/>
<dbReference type="Gene3D" id="3.90.1140.10">
    <property type="entry name" value="Cyclic phosphodiesterase"/>
    <property type="match status" value="1"/>
</dbReference>
<evidence type="ECO:0000256" key="1">
    <source>
        <dbReference type="ARBA" id="ARBA00022722"/>
    </source>
</evidence>
<evidence type="ECO:0000256" key="6">
    <source>
        <dbReference type="SAM" id="MobiDB-lite"/>
    </source>
</evidence>
<comment type="caution">
    <text evidence="7">The sequence shown here is derived from an EMBL/GenBank/DDBJ whole genome shotgun (WGS) entry which is preliminary data.</text>
</comment>
<evidence type="ECO:0000313" key="7">
    <source>
        <dbReference type="EMBL" id="OAQ62806.1"/>
    </source>
</evidence>
<keyword evidence="4 5" id="KW-0539">Nucleus</keyword>
<evidence type="ECO:0000256" key="2">
    <source>
        <dbReference type="ARBA" id="ARBA00022801"/>
    </source>
</evidence>
<dbReference type="EC" id="3.1.4.-" evidence="5"/>
<accession>A0A179FBH5</accession>
<comment type="subcellular location">
    <subcellularLocation>
        <location evidence="5">Nucleus</location>
    </subcellularLocation>
</comment>
<keyword evidence="3" id="KW-0456">Lyase</keyword>
<dbReference type="GO" id="GO:0034477">
    <property type="term" value="P:U6 snRNA 3'-end processing"/>
    <property type="evidence" value="ECO:0007669"/>
    <property type="project" value="UniProtKB-UniRule"/>
</dbReference>
<feature type="region of interest" description="Disordered" evidence="6">
    <location>
        <begin position="1"/>
        <end position="38"/>
    </location>
</feature>
<dbReference type="GeneID" id="28856238"/>
<dbReference type="RefSeq" id="XP_018140386.1">
    <property type="nucleotide sequence ID" value="XM_018292244.1"/>
</dbReference>
<dbReference type="STRING" id="1380566.A0A179FBH5"/>
<dbReference type="EMBL" id="LSBJ02000006">
    <property type="protein sequence ID" value="OAQ62806.1"/>
    <property type="molecule type" value="Genomic_DNA"/>
</dbReference>
<dbReference type="KEGG" id="pchm:VFPPC_14476"/>
<evidence type="ECO:0000256" key="4">
    <source>
        <dbReference type="ARBA" id="ARBA00023242"/>
    </source>
</evidence>
<keyword evidence="2 5" id="KW-0378">Hydrolase</keyword>
<dbReference type="PANTHER" id="PTHR13522:SF3">
    <property type="entry name" value="U6 SNRNA PHOSPHODIESTERASE 1"/>
    <property type="match status" value="1"/>
</dbReference>
<dbReference type="GO" id="GO:0005634">
    <property type="term" value="C:nucleus"/>
    <property type="evidence" value="ECO:0007669"/>
    <property type="project" value="UniProtKB-SubCell"/>
</dbReference>
<dbReference type="GO" id="GO:1990838">
    <property type="term" value="F:poly(U)-specific exoribonuclease activity, producing 3' uridine cyclic phosphate ends"/>
    <property type="evidence" value="ECO:0007669"/>
    <property type="project" value="UniProtKB-UniRule"/>
</dbReference>
<dbReference type="HAMAP" id="MF_03040">
    <property type="entry name" value="USB1"/>
    <property type="match status" value="1"/>
</dbReference>
<dbReference type="Pfam" id="PF09749">
    <property type="entry name" value="HVSL"/>
    <property type="match status" value="1"/>
</dbReference>
<organism evidence="7 8">
    <name type="scientific">Pochonia chlamydosporia 170</name>
    <dbReference type="NCBI Taxonomy" id="1380566"/>
    <lineage>
        <taxon>Eukaryota</taxon>
        <taxon>Fungi</taxon>
        <taxon>Dikarya</taxon>
        <taxon>Ascomycota</taxon>
        <taxon>Pezizomycotina</taxon>
        <taxon>Sordariomycetes</taxon>
        <taxon>Hypocreomycetidae</taxon>
        <taxon>Hypocreales</taxon>
        <taxon>Clavicipitaceae</taxon>
        <taxon>Pochonia</taxon>
    </lineage>
</organism>
<dbReference type="Proteomes" id="UP000078397">
    <property type="component" value="Unassembled WGS sequence"/>
</dbReference>
<keyword evidence="8" id="KW-1185">Reference proteome</keyword>
<evidence type="ECO:0000313" key="8">
    <source>
        <dbReference type="Proteomes" id="UP000078397"/>
    </source>
</evidence>
<dbReference type="GO" id="GO:0016829">
    <property type="term" value="F:lyase activity"/>
    <property type="evidence" value="ECO:0007669"/>
    <property type="project" value="UniProtKB-KW"/>
</dbReference>
<dbReference type="AlphaFoldDB" id="A0A179FBH5"/>
<evidence type="ECO:0000256" key="3">
    <source>
        <dbReference type="ARBA" id="ARBA00023239"/>
    </source>
</evidence>
<name>A0A179FBH5_METCM</name>
<proteinExistence type="inferred from homology"/>
<evidence type="ECO:0000256" key="5">
    <source>
        <dbReference type="HAMAP-Rule" id="MF_03040"/>
    </source>
</evidence>
<sequence>MGLVDYPSSSEDDAPEPPSKRRKGQNDASESKMPPLPTAFHDLYASTVRQSTVDDPSLHQGRKRVNPHVAGNWPTHLYVEWHPTKAQHDILEALVTRAQQELGDDTKLHNFLTSELGTDLPLHISLSRPLSLSTSIKDDYLSRVEHIIRNCGTGVFSVKPEGLAWYKSPDSNRTFFVLRVVSTKAVKTSSDRTLPKTSTNPELMTLLTRCNKVATHFGQPPLYQQTQSEAADEAFHISIGWTMGAPDEETCLKVLKFFRAGEFKDIRTWNLEVDGVKAKIGNTVSHLPLVGKEKTMTDGAGSIDSLYSV</sequence>
<dbReference type="PANTHER" id="PTHR13522">
    <property type="entry name" value="U6 SNRNA PHOSPHODIESTERASE 1"/>
    <property type="match status" value="1"/>
</dbReference>
<gene>
    <name evidence="5" type="primary">USB1</name>
    <name evidence="7" type="ORF">VFPPC_14476</name>
</gene>
<feature type="active site" description="Proton donor/acceptor" evidence="5">
    <location>
        <position position="123"/>
    </location>
</feature>
<protein>
    <recommendedName>
        <fullName evidence="5">U6 snRNA phosphodiesterase</fullName>
        <ecNumber evidence="5">3.1.4.-</ecNumber>
    </recommendedName>
</protein>
<comment type="similarity">
    <text evidence="5">Belongs to the 2H phosphoesterase superfamily. USB1 family.</text>
</comment>
<feature type="active site" description="Proton donor/acceptor" evidence="5">
    <location>
        <position position="236"/>
    </location>
</feature>